<dbReference type="KEGG" id="trr:M419DRAFT_123989"/>
<name>A0A024S7F3_HYPJR</name>
<accession>A0A024S7F3</accession>
<dbReference type="AlphaFoldDB" id="A0A024S7F3"/>
<dbReference type="EMBL" id="KI911152">
    <property type="protein sequence ID" value="ETS00391.1"/>
    <property type="molecule type" value="Genomic_DNA"/>
</dbReference>
<protein>
    <submittedName>
        <fullName evidence="1">Uncharacterized protein</fullName>
    </submittedName>
</protein>
<sequence>MLMYYAQLPSVTEQLLLSFPSLKPQLKDVFHLYQSRTVKSIPLCLQKAQISPCHGSPHQETTFLRFPRFALP</sequence>
<dbReference type="HOGENOM" id="CLU_2724016_0_0_1"/>
<proteinExistence type="predicted"/>
<evidence type="ECO:0000313" key="2">
    <source>
        <dbReference type="Proteomes" id="UP000024376"/>
    </source>
</evidence>
<gene>
    <name evidence="1" type="ORF">M419DRAFT_123989</name>
</gene>
<reference evidence="2" key="1">
    <citation type="journal article" date="2013" name="Ind. Biotechnol.">
        <title>Comparative genomics analysis of Trichoderma reesei strains.</title>
        <authorList>
            <person name="Koike H."/>
            <person name="Aerts A."/>
            <person name="LaButti K."/>
            <person name="Grigoriev I.V."/>
            <person name="Baker S.E."/>
        </authorList>
    </citation>
    <scope>NUCLEOTIDE SEQUENCE [LARGE SCALE GENOMIC DNA]</scope>
    <source>
        <strain evidence="2">ATCC 56765 / BCRC 32924 / NRRL 11460 / Rut C-30</strain>
    </source>
</reference>
<organism evidence="1 2">
    <name type="scientific">Hypocrea jecorina (strain ATCC 56765 / BCRC 32924 / NRRL 11460 / Rut C-30)</name>
    <name type="common">Trichoderma reesei</name>
    <dbReference type="NCBI Taxonomy" id="1344414"/>
    <lineage>
        <taxon>Eukaryota</taxon>
        <taxon>Fungi</taxon>
        <taxon>Dikarya</taxon>
        <taxon>Ascomycota</taxon>
        <taxon>Pezizomycotina</taxon>
        <taxon>Sordariomycetes</taxon>
        <taxon>Hypocreomycetidae</taxon>
        <taxon>Hypocreales</taxon>
        <taxon>Hypocreaceae</taxon>
        <taxon>Trichoderma</taxon>
    </lineage>
</organism>
<evidence type="ECO:0000313" key="1">
    <source>
        <dbReference type="EMBL" id="ETS00391.1"/>
    </source>
</evidence>
<dbReference type="Proteomes" id="UP000024376">
    <property type="component" value="Unassembled WGS sequence"/>
</dbReference>